<evidence type="ECO:0000313" key="3">
    <source>
        <dbReference type="EMBL" id="KAI5953025.1"/>
    </source>
</evidence>
<dbReference type="Proteomes" id="UP001204833">
    <property type="component" value="Unassembled WGS sequence"/>
</dbReference>
<name>A0AAD5BBX6_9ASCO</name>
<sequence length="435" mass="48500">MSKRKIDGGAASPEVKTTKKPTKQQPHQSISICIPSSVISAKNAYNLQQKTMIAYQIAKACLIYDVAEIVVLKQVEKGVEIVGKEKDTEKNHDGVAKTEVVVSGPGVGKKVVFSEEDDDTKVDLSSAPEVTQEPVAMTSELDNQLHVVTNNNNGTLSNEIDDALLLASLLQFFITPPYLTKTMFSPRLNPKFATILSKFKYASKLPKIPSLPFMQNNNVHEHFKEGVIIPRATPKIKTKSKSNKNKLVPSPHKVTVSKYVNIGESEAMKLDIARELPVYSRVTVDVRNKTIVSAKSAYGVHGHRSSFGYHVRMVNDVQFNKLFTNSPLVDGYSETIFVNCDDYFDKWNQLLQEQGVPTYEKKKKKSEESGGTNVNVLMILGNLGTIQRNFECDEAKEEMFEGLESVVKLFDYRLDIPNGCKIEDAILIALTRLQQ</sequence>
<dbReference type="SUPFAM" id="SSF75217">
    <property type="entry name" value="alpha/beta knot"/>
    <property type="match status" value="1"/>
</dbReference>
<evidence type="ECO:0000256" key="1">
    <source>
        <dbReference type="ARBA" id="ARBA00009841"/>
    </source>
</evidence>
<comment type="similarity">
    <text evidence="1">Belongs to the class IV-like SAM-binding methyltransferase superfamily.</text>
</comment>
<reference evidence="3 4" key="1">
    <citation type="journal article" date="2022" name="DNA Res.">
        <title>Genome analysis of five recently described species of the CUG-Ser clade uncovers Candida theae as a new hybrid lineage with pathogenic potential in the Candida parapsilosis species complex.</title>
        <authorList>
            <person name="Mixao V."/>
            <person name="Del Olmo V."/>
            <person name="Hegedusova E."/>
            <person name="Saus E."/>
            <person name="Pryszcz L."/>
            <person name="Cillingova A."/>
            <person name="Nosek J."/>
            <person name="Gabaldon T."/>
        </authorList>
    </citation>
    <scope>NUCLEOTIDE SEQUENCE [LARGE SCALE GENOMIC DNA]</scope>
    <source>
        <strain evidence="3 4">CBS 12239</strain>
    </source>
</reference>
<dbReference type="AlphaFoldDB" id="A0AAD5BBX6"/>
<proteinExistence type="inferred from homology"/>
<dbReference type="Pfam" id="PF02598">
    <property type="entry name" value="Methyltrn_RNA_3"/>
    <property type="match status" value="1"/>
</dbReference>
<dbReference type="PANTHER" id="PTHR12150">
    <property type="entry name" value="CLASS IV SAM-BINDING METHYLTRANSFERASE-RELATED"/>
    <property type="match status" value="1"/>
</dbReference>
<comment type="caution">
    <text evidence="3">The sequence shown here is derived from an EMBL/GenBank/DDBJ whole genome shotgun (WGS) entry which is preliminary data.</text>
</comment>
<gene>
    <name evidence="3" type="ORF">KGF57_004017</name>
</gene>
<evidence type="ECO:0000313" key="4">
    <source>
        <dbReference type="Proteomes" id="UP001204833"/>
    </source>
</evidence>
<protein>
    <submittedName>
        <fullName evidence="3">Uncharacterized protein</fullName>
    </submittedName>
</protein>
<dbReference type="InterPro" id="IPR003750">
    <property type="entry name" value="Put_MeTrfase-C9orf114-like"/>
</dbReference>
<feature type="region of interest" description="Disordered" evidence="2">
    <location>
        <begin position="1"/>
        <end position="29"/>
    </location>
</feature>
<dbReference type="RefSeq" id="XP_051607438.1">
    <property type="nucleotide sequence ID" value="XM_051753495.1"/>
</dbReference>
<accession>A0AAD5BBX6</accession>
<dbReference type="EMBL" id="JAIHNG010000140">
    <property type="protein sequence ID" value="KAI5953025.1"/>
    <property type="molecule type" value="Genomic_DNA"/>
</dbReference>
<dbReference type="PANTHER" id="PTHR12150:SF13">
    <property type="entry name" value="METHYLTRANSFERASE C9ORF114-RELATED"/>
    <property type="match status" value="1"/>
</dbReference>
<dbReference type="Gene3D" id="3.40.1280.10">
    <property type="match status" value="2"/>
</dbReference>
<keyword evidence="4" id="KW-1185">Reference proteome</keyword>
<dbReference type="GeneID" id="76152075"/>
<evidence type="ECO:0000256" key="2">
    <source>
        <dbReference type="SAM" id="MobiDB-lite"/>
    </source>
</evidence>
<dbReference type="InterPro" id="IPR029028">
    <property type="entry name" value="Alpha/beta_knot_MTases"/>
</dbReference>
<organism evidence="3 4">
    <name type="scientific">Candida theae</name>
    <dbReference type="NCBI Taxonomy" id="1198502"/>
    <lineage>
        <taxon>Eukaryota</taxon>
        <taxon>Fungi</taxon>
        <taxon>Dikarya</taxon>
        <taxon>Ascomycota</taxon>
        <taxon>Saccharomycotina</taxon>
        <taxon>Pichiomycetes</taxon>
        <taxon>Debaryomycetaceae</taxon>
        <taxon>Candida/Lodderomyces clade</taxon>
        <taxon>Candida</taxon>
    </lineage>
</organism>
<dbReference type="InterPro" id="IPR029026">
    <property type="entry name" value="tRNA_m1G_MTases_N"/>
</dbReference>